<keyword evidence="4" id="KW-1185">Reference proteome</keyword>
<keyword evidence="1" id="KW-0479">Metal-binding</keyword>
<evidence type="ECO:0000313" key="4">
    <source>
        <dbReference type="Proteomes" id="UP000481621"/>
    </source>
</evidence>
<evidence type="ECO:0000256" key="2">
    <source>
        <dbReference type="ARBA" id="ARBA00023239"/>
    </source>
</evidence>
<dbReference type="Gene3D" id="3.40.50.1400">
    <property type="match status" value="2"/>
</dbReference>
<organism evidence="3 4">
    <name type="scientific">Neobacillus thermocopriae</name>
    <dbReference type="NCBI Taxonomy" id="1215031"/>
    <lineage>
        <taxon>Bacteria</taxon>
        <taxon>Bacillati</taxon>
        <taxon>Bacillota</taxon>
        <taxon>Bacilli</taxon>
        <taxon>Bacillales</taxon>
        <taxon>Bacillaceae</taxon>
        <taxon>Neobacillus</taxon>
    </lineage>
</organism>
<dbReference type="InterPro" id="IPR050963">
    <property type="entry name" value="Sirohydro_Cobaltochel/CbiX"/>
</dbReference>
<gene>
    <name evidence="3" type="ORF">G4Z05_04570</name>
</gene>
<comment type="caution">
    <text evidence="3">The sequence shown here is derived from an EMBL/GenBank/DDBJ whole genome shotgun (WGS) entry which is preliminary data.</text>
</comment>
<dbReference type="PANTHER" id="PTHR33542">
    <property type="entry name" value="SIROHYDROCHLORIN FERROCHELATASE, CHLOROPLASTIC"/>
    <property type="match status" value="1"/>
</dbReference>
<dbReference type="PANTHER" id="PTHR33542:SF3">
    <property type="entry name" value="SIROHYDROCHLORIN FERROCHELATASE, CHLOROPLASTIC"/>
    <property type="match status" value="1"/>
</dbReference>
<sequence length="240" mass="26662">MKAILYVGHGTRSKNGAEEVREFMGRIMERSEVPIQELCFLELTDPPIEEGFRRCVERGATEIIVVPLFLLAAGHIKEDIPKELALLKEKYPGITIKMKDAFGVQHKILDGMAELIRNTVPELSAADSVLIVGRGSSDPGIHVAFSEIVCGIRDRLPVNHVSVCYLATAKPSFDEGLEQILQMTQGQVVVLPYLLFSGLLLSEVNHKVLKRQKHGQRIVHTGPLSKHRVIEDLIIDKASE</sequence>
<protein>
    <submittedName>
        <fullName evidence="3">Sirohydrochlorin chelatase</fullName>
    </submittedName>
</protein>
<dbReference type="CDD" id="cd03416">
    <property type="entry name" value="CbiX_SirB_N"/>
    <property type="match status" value="1"/>
</dbReference>
<dbReference type="GO" id="GO:0046872">
    <property type="term" value="F:metal ion binding"/>
    <property type="evidence" value="ECO:0007669"/>
    <property type="project" value="UniProtKB-KW"/>
</dbReference>
<name>A0A6B3TMJ3_9BACI</name>
<dbReference type="Proteomes" id="UP000481621">
    <property type="component" value="Unassembled WGS sequence"/>
</dbReference>
<dbReference type="EMBL" id="JAAIUV010000004">
    <property type="protein sequence ID" value="NEX78164.1"/>
    <property type="molecule type" value="Genomic_DNA"/>
</dbReference>
<dbReference type="CDD" id="cd03414">
    <property type="entry name" value="CbiX_SirB_C"/>
    <property type="match status" value="1"/>
</dbReference>
<dbReference type="GO" id="GO:0016829">
    <property type="term" value="F:lyase activity"/>
    <property type="evidence" value="ECO:0007669"/>
    <property type="project" value="UniProtKB-KW"/>
</dbReference>
<dbReference type="RefSeq" id="WP_163250670.1">
    <property type="nucleotide sequence ID" value="NZ_JAAIUV010000004.1"/>
</dbReference>
<reference evidence="3" key="1">
    <citation type="submission" date="2020-02" db="EMBL/GenBank/DDBJ databases">
        <title>Bacillus sedimentmangrovi sp. nov., isolated from sediment of the mangrove ecosystem.</title>
        <authorList>
            <person name="Liu G."/>
        </authorList>
    </citation>
    <scope>NUCLEOTIDE SEQUENCE [LARGE SCALE GENOMIC DNA]</scope>
    <source>
        <strain evidence="3">SgZ-7</strain>
    </source>
</reference>
<evidence type="ECO:0000256" key="1">
    <source>
        <dbReference type="ARBA" id="ARBA00022723"/>
    </source>
</evidence>
<dbReference type="SUPFAM" id="SSF53800">
    <property type="entry name" value="Chelatase"/>
    <property type="match status" value="1"/>
</dbReference>
<accession>A0A6B3TMJ3</accession>
<dbReference type="Pfam" id="PF01903">
    <property type="entry name" value="CbiX"/>
    <property type="match status" value="2"/>
</dbReference>
<keyword evidence="2" id="KW-0456">Lyase</keyword>
<dbReference type="AlphaFoldDB" id="A0A6B3TMJ3"/>
<proteinExistence type="predicted"/>
<dbReference type="InterPro" id="IPR002762">
    <property type="entry name" value="CbiX-like"/>
</dbReference>
<evidence type="ECO:0000313" key="3">
    <source>
        <dbReference type="EMBL" id="NEX78164.1"/>
    </source>
</evidence>